<dbReference type="GO" id="GO:0004519">
    <property type="term" value="F:endonuclease activity"/>
    <property type="evidence" value="ECO:0007669"/>
    <property type="project" value="UniProtKB-KW"/>
</dbReference>
<dbReference type="InterPro" id="IPR050535">
    <property type="entry name" value="DNA_Repair-Maintenance_Comp"/>
</dbReference>
<keyword evidence="6 7" id="KW-0269">Exonuclease</keyword>
<reference evidence="10 11" key="1">
    <citation type="submission" date="2019-06" db="EMBL/GenBank/DDBJ databases">
        <title>Whole genome shotgun sequence of Glutamicibacter uratoxydans NBRC 15515.</title>
        <authorList>
            <person name="Hosoyama A."/>
            <person name="Uohara A."/>
            <person name="Ohji S."/>
            <person name="Ichikawa N."/>
        </authorList>
    </citation>
    <scope>NUCLEOTIDE SEQUENCE [LARGE SCALE GENOMIC DNA]</scope>
    <source>
        <strain evidence="10 11">NBRC 15515</strain>
    </source>
</reference>
<dbReference type="RefSeq" id="WP_141362952.1">
    <property type="nucleotide sequence ID" value="NZ_BAAAJL010000007.1"/>
</dbReference>
<name>A0A4Y4DL34_GLUUR</name>
<dbReference type="GO" id="GO:0006260">
    <property type="term" value="P:DNA replication"/>
    <property type="evidence" value="ECO:0007669"/>
    <property type="project" value="UniProtKB-KW"/>
</dbReference>
<keyword evidence="7" id="KW-0255">Endonuclease</keyword>
<comment type="caution">
    <text evidence="10">The sequence shown here is derived from an EMBL/GenBank/DDBJ whole genome shotgun (WGS) entry which is preliminary data.</text>
</comment>
<dbReference type="Gene3D" id="3.60.21.10">
    <property type="match status" value="1"/>
</dbReference>
<comment type="function">
    <text evidence="7">SbcCD cleaves DNA hairpin structures. These structures can inhibit DNA replication and are intermediates in certain DNA recombination reactions. The complex acts as a 3'-&gt;5' double strand exonuclease that can open hairpins. It also has a 5' single-strand endonuclease activity.</text>
</comment>
<evidence type="ECO:0000256" key="4">
    <source>
        <dbReference type="ARBA" id="ARBA00022722"/>
    </source>
</evidence>
<dbReference type="InterPro" id="IPR004843">
    <property type="entry name" value="Calcineurin-like_PHP"/>
</dbReference>
<gene>
    <name evidence="7 10" type="primary">sbcD</name>
    <name evidence="10" type="ORF">AUR04nite_11880</name>
</gene>
<evidence type="ECO:0000256" key="6">
    <source>
        <dbReference type="ARBA" id="ARBA00022839"/>
    </source>
</evidence>
<organism evidence="10 11">
    <name type="scientific">Glutamicibacter uratoxydans</name>
    <name type="common">Arthrobacter uratoxydans</name>
    <dbReference type="NCBI Taxonomy" id="43667"/>
    <lineage>
        <taxon>Bacteria</taxon>
        <taxon>Bacillati</taxon>
        <taxon>Actinomycetota</taxon>
        <taxon>Actinomycetes</taxon>
        <taxon>Micrococcales</taxon>
        <taxon>Micrococcaceae</taxon>
        <taxon>Glutamicibacter</taxon>
    </lineage>
</organism>
<feature type="domain" description="Calcineurin-like phosphoesterase" evidence="8">
    <location>
        <begin position="1"/>
        <end position="220"/>
    </location>
</feature>
<dbReference type="GO" id="GO:0008408">
    <property type="term" value="F:3'-5' exonuclease activity"/>
    <property type="evidence" value="ECO:0007669"/>
    <property type="project" value="InterPro"/>
</dbReference>
<dbReference type="PANTHER" id="PTHR30337">
    <property type="entry name" value="COMPONENT OF ATP-DEPENDENT DSDNA EXONUCLEASE"/>
    <property type="match status" value="1"/>
</dbReference>
<keyword evidence="4 7" id="KW-0540">Nuclease</keyword>
<evidence type="ECO:0000256" key="2">
    <source>
        <dbReference type="ARBA" id="ARBA00011322"/>
    </source>
</evidence>
<dbReference type="InterPro" id="IPR041796">
    <property type="entry name" value="Mre11_N"/>
</dbReference>
<keyword evidence="7" id="KW-0235">DNA replication</keyword>
<dbReference type="CDD" id="cd00840">
    <property type="entry name" value="MPP_Mre11_N"/>
    <property type="match status" value="1"/>
</dbReference>
<keyword evidence="7" id="KW-0233">DNA recombination</keyword>
<dbReference type="SUPFAM" id="SSF56300">
    <property type="entry name" value="Metallo-dependent phosphatases"/>
    <property type="match status" value="1"/>
</dbReference>
<evidence type="ECO:0000313" key="11">
    <source>
        <dbReference type="Proteomes" id="UP000316612"/>
    </source>
</evidence>
<keyword evidence="5 7" id="KW-0378">Hydrolase</keyword>
<proteinExistence type="inferred from homology"/>
<protein>
    <recommendedName>
        <fullName evidence="3 7">Nuclease SbcCD subunit D</fullName>
    </recommendedName>
</protein>
<dbReference type="AlphaFoldDB" id="A0A4Y4DL34"/>
<sequence>MRLLHTSDWHLGRTFHGASLLESQRTVLAEMIQITREQKIDAVLISGDIYDRALPHVDAVRLCNWALRELAATGAKIILTSGNHDSASRLNFGADLLDAAGVHIYADLQRMLTPVLLDAADHQVAVYGVPYLEPRMVMDQLGVEKATHESVVAAAIERINEDLARRRAEGNSVVSISMAHLFAAGGVGSDSERELSTGNLDVVPVELFEHFDYTALGHLHGRQKVREHVRYSGSPLAYSFSEAKQIKGVWIINTTADGLGEVEEVLLSVPKPLATLRGELETLLADPELEYAVDAWCQITLTDKERPADAMNRLRERFPDTVVLNFDPQGVEAKDQPSSYAQRLAKSSSTEDLVDGFIEHVRERAADEEEKELVRSVITATREAKASL</sequence>
<dbReference type="InterPro" id="IPR026843">
    <property type="entry name" value="SbcD_C"/>
</dbReference>
<dbReference type="Pfam" id="PF12320">
    <property type="entry name" value="SbcD_C"/>
    <property type="match status" value="1"/>
</dbReference>
<evidence type="ECO:0000256" key="5">
    <source>
        <dbReference type="ARBA" id="ARBA00022801"/>
    </source>
</evidence>
<evidence type="ECO:0000313" key="10">
    <source>
        <dbReference type="EMBL" id="GED05656.1"/>
    </source>
</evidence>
<evidence type="ECO:0000256" key="7">
    <source>
        <dbReference type="RuleBase" id="RU363069"/>
    </source>
</evidence>
<dbReference type="PANTHER" id="PTHR30337:SF0">
    <property type="entry name" value="NUCLEASE SBCCD SUBUNIT D"/>
    <property type="match status" value="1"/>
</dbReference>
<dbReference type="Pfam" id="PF00149">
    <property type="entry name" value="Metallophos"/>
    <property type="match status" value="1"/>
</dbReference>
<dbReference type="Proteomes" id="UP000316612">
    <property type="component" value="Unassembled WGS sequence"/>
</dbReference>
<evidence type="ECO:0000256" key="1">
    <source>
        <dbReference type="ARBA" id="ARBA00010555"/>
    </source>
</evidence>
<dbReference type="EMBL" id="BJNY01000006">
    <property type="protein sequence ID" value="GED05656.1"/>
    <property type="molecule type" value="Genomic_DNA"/>
</dbReference>
<evidence type="ECO:0000259" key="8">
    <source>
        <dbReference type="Pfam" id="PF00149"/>
    </source>
</evidence>
<accession>A0A4Y4DL34</accession>
<comment type="subunit">
    <text evidence="2 7">Heterodimer of SbcC and SbcD.</text>
</comment>
<dbReference type="GO" id="GO:0006310">
    <property type="term" value="P:DNA recombination"/>
    <property type="evidence" value="ECO:0007669"/>
    <property type="project" value="UniProtKB-KW"/>
</dbReference>
<dbReference type="OrthoDB" id="9773856at2"/>
<dbReference type="InterPro" id="IPR029052">
    <property type="entry name" value="Metallo-depent_PP-like"/>
</dbReference>
<feature type="domain" description="Nuclease SbcCD subunit D C-terminal" evidence="9">
    <location>
        <begin position="270"/>
        <end position="359"/>
    </location>
</feature>
<evidence type="ECO:0000259" key="9">
    <source>
        <dbReference type="Pfam" id="PF12320"/>
    </source>
</evidence>
<comment type="similarity">
    <text evidence="1 7">Belongs to the SbcD family.</text>
</comment>
<keyword evidence="11" id="KW-1185">Reference proteome</keyword>
<evidence type="ECO:0000256" key="3">
    <source>
        <dbReference type="ARBA" id="ARBA00013365"/>
    </source>
</evidence>
<dbReference type="NCBIfam" id="TIGR00619">
    <property type="entry name" value="sbcd"/>
    <property type="match status" value="1"/>
</dbReference>
<dbReference type="InterPro" id="IPR004593">
    <property type="entry name" value="SbcD"/>
</dbReference>